<keyword evidence="2" id="KW-1185">Reference proteome</keyword>
<accession>A0A284S313</accession>
<name>A0A284S313_ARMOS</name>
<proteinExistence type="predicted"/>
<evidence type="ECO:0000313" key="2">
    <source>
        <dbReference type="Proteomes" id="UP000219338"/>
    </source>
</evidence>
<organism evidence="1 2">
    <name type="scientific">Armillaria ostoyae</name>
    <name type="common">Armillaria root rot fungus</name>
    <dbReference type="NCBI Taxonomy" id="47428"/>
    <lineage>
        <taxon>Eukaryota</taxon>
        <taxon>Fungi</taxon>
        <taxon>Dikarya</taxon>
        <taxon>Basidiomycota</taxon>
        <taxon>Agaricomycotina</taxon>
        <taxon>Agaricomycetes</taxon>
        <taxon>Agaricomycetidae</taxon>
        <taxon>Agaricales</taxon>
        <taxon>Marasmiineae</taxon>
        <taxon>Physalacriaceae</taxon>
        <taxon>Armillaria</taxon>
    </lineage>
</organism>
<evidence type="ECO:0000313" key="1">
    <source>
        <dbReference type="EMBL" id="SJL15374.1"/>
    </source>
</evidence>
<protein>
    <submittedName>
        <fullName evidence="1">Uncharacterized protein</fullName>
    </submittedName>
</protein>
<sequence length="115" mass="13325">MTVRVILTKKMDMRYTIWIWYMPDAVPPTIALSGLDRRMRCWQTHFALHDREIRRNDALKWDLATGTSGDLRTRIRFRWIDALLVQDLRKASLGKVARQSIKLNLASDVASAVAV</sequence>
<gene>
    <name evidence="1" type="ORF">ARMOST_18867</name>
</gene>
<dbReference type="EMBL" id="FUEG01000028">
    <property type="protein sequence ID" value="SJL15374.1"/>
    <property type="molecule type" value="Genomic_DNA"/>
</dbReference>
<reference evidence="2" key="1">
    <citation type="journal article" date="2017" name="Nat. Ecol. Evol.">
        <title>Genome expansion and lineage-specific genetic innovations in the forest pathogenic fungi Armillaria.</title>
        <authorList>
            <person name="Sipos G."/>
            <person name="Prasanna A.N."/>
            <person name="Walter M.C."/>
            <person name="O'Connor E."/>
            <person name="Balint B."/>
            <person name="Krizsan K."/>
            <person name="Kiss B."/>
            <person name="Hess J."/>
            <person name="Varga T."/>
            <person name="Slot J."/>
            <person name="Riley R."/>
            <person name="Boka B."/>
            <person name="Rigling D."/>
            <person name="Barry K."/>
            <person name="Lee J."/>
            <person name="Mihaltcheva S."/>
            <person name="LaButti K."/>
            <person name="Lipzen A."/>
            <person name="Waldron R."/>
            <person name="Moloney N.M."/>
            <person name="Sperisen C."/>
            <person name="Kredics L."/>
            <person name="Vagvoelgyi C."/>
            <person name="Patrignani A."/>
            <person name="Fitzpatrick D."/>
            <person name="Nagy I."/>
            <person name="Doyle S."/>
            <person name="Anderson J.B."/>
            <person name="Grigoriev I.V."/>
            <person name="Gueldener U."/>
            <person name="Muensterkoetter M."/>
            <person name="Nagy L.G."/>
        </authorList>
    </citation>
    <scope>NUCLEOTIDE SEQUENCE [LARGE SCALE GENOMIC DNA]</scope>
    <source>
        <strain evidence="2">C18/9</strain>
    </source>
</reference>
<dbReference type="AlphaFoldDB" id="A0A284S313"/>
<dbReference type="Proteomes" id="UP000219338">
    <property type="component" value="Unassembled WGS sequence"/>
</dbReference>